<protein>
    <submittedName>
        <fullName evidence="10">B12-binding domain-containing radical SAM protein</fullName>
    </submittedName>
</protein>
<dbReference type="GO" id="GO:0005829">
    <property type="term" value="C:cytosol"/>
    <property type="evidence" value="ECO:0007669"/>
    <property type="project" value="TreeGrafter"/>
</dbReference>
<dbReference type="GO" id="GO:0003824">
    <property type="term" value="F:catalytic activity"/>
    <property type="evidence" value="ECO:0007669"/>
    <property type="project" value="InterPro"/>
</dbReference>
<dbReference type="PROSITE" id="PS51918">
    <property type="entry name" value="RADICAL_SAM"/>
    <property type="match status" value="1"/>
</dbReference>
<dbReference type="SFLD" id="SFLDS00029">
    <property type="entry name" value="Radical_SAM"/>
    <property type="match status" value="1"/>
</dbReference>
<dbReference type="InterPro" id="IPR034466">
    <property type="entry name" value="Methyltransferase_Class_B"/>
</dbReference>
<evidence type="ECO:0000256" key="1">
    <source>
        <dbReference type="ARBA" id="ARBA00001966"/>
    </source>
</evidence>
<dbReference type="CDD" id="cd01335">
    <property type="entry name" value="Radical_SAM"/>
    <property type="match status" value="1"/>
</dbReference>
<gene>
    <name evidence="10" type="ORF">RSO01_62960</name>
</gene>
<keyword evidence="7" id="KW-0411">Iron-sulfur</keyword>
<evidence type="ECO:0000256" key="5">
    <source>
        <dbReference type="ARBA" id="ARBA00022723"/>
    </source>
</evidence>
<dbReference type="GO" id="GO:0046872">
    <property type="term" value="F:metal ion binding"/>
    <property type="evidence" value="ECO:0007669"/>
    <property type="project" value="UniProtKB-KW"/>
</dbReference>
<dbReference type="SUPFAM" id="SSF52242">
    <property type="entry name" value="Cobalamin (vitamin B12)-binding domain"/>
    <property type="match status" value="1"/>
</dbReference>
<evidence type="ECO:0000259" key="8">
    <source>
        <dbReference type="PROSITE" id="PS51332"/>
    </source>
</evidence>
<reference evidence="10 11" key="1">
    <citation type="submission" date="2019-07" db="EMBL/GenBank/DDBJ databases">
        <title>Whole genome shotgun sequence of Reyranella soli NBRC 108950.</title>
        <authorList>
            <person name="Hosoyama A."/>
            <person name="Uohara A."/>
            <person name="Ohji S."/>
            <person name="Ichikawa N."/>
        </authorList>
    </citation>
    <scope>NUCLEOTIDE SEQUENCE [LARGE SCALE GENOMIC DNA]</scope>
    <source>
        <strain evidence="10 11">NBRC 108950</strain>
    </source>
</reference>
<dbReference type="RefSeq" id="WP_147154491.1">
    <property type="nucleotide sequence ID" value="NZ_BKAJ01000120.1"/>
</dbReference>
<keyword evidence="11" id="KW-1185">Reference proteome</keyword>
<dbReference type="InterPro" id="IPR007197">
    <property type="entry name" value="rSAM"/>
</dbReference>
<dbReference type="Gene3D" id="3.20.20.70">
    <property type="entry name" value="Aldolase class I"/>
    <property type="match status" value="1"/>
</dbReference>
<name>A0A512NJK2_9HYPH</name>
<dbReference type="OrthoDB" id="9801424at2"/>
<dbReference type="InterPro" id="IPR013785">
    <property type="entry name" value="Aldolase_TIM"/>
</dbReference>
<organism evidence="10 11">
    <name type="scientific">Reyranella soli</name>
    <dbReference type="NCBI Taxonomy" id="1230389"/>
    <lineage>
        <taxon>Bacteria</taxon>
        <taxon>Pseudomonadati</taxon>
        <taxon>Pseudomonadota</taxon>
        <taxon>Alphaproteobacteria</taxon>
        <taxon>Hyphomicrobiales</taxon>
        <taxon>Reyranellaceae</taxon>
        <taxon>Reyranella</taxon>
    </lineage>
</organism>
<comment type="caution">
    <text evidence="10">The sequence shown here is derived from an EMBL/GenBank/DDBJ whole genome shotgun (WGS) entry which is preliminary data.</text>
</comment>
<dbReference type="SFLD" id="SFLDG01082">
    <property type="entry name" value="B12-binding_domain_containing"/>
    <property type="match status" value="1"/>
</dbReference>
<dbReference type="GO" id="GO:0051539">
    <property type="term" value="F:4 iron, 4 sulfur cluster binding"/>
    <property type="evidence" value="ECO:0007669"/>
    <property type="project" value="UniProtKB-KW"/>
</dbReference>
<sequence>MKVLLVHPSGLMYTEVYLRLEPLGLERVAEACRRAGHEVRLLDLQIFSHRHYRRVLETWQPDAVAFSLNYLANIPEVVDLARLARQLLPDALVFVGGHSASFTAREILTHADGAIDCVVKGEGEEIAPKILAARRDLATLPGVVTIAGEGPPPRMVHSLDEIMPARDLVAKRHKYFIGVLDPCASVEFSRGCPWNCTFCSAWTFYGRSYRKVSPGVIGEDLARVAESGVFIVDDVAFVHAEHGHAIADEVEKRGIRKQYYLETRCDVLLKNKELFARWRKLGLTYMFLGVEAIDEEGLALHRKRVSLGKSFEAMEYARSLGLIVAVNIIADPSWDEARFAVVREWALSVPEIVHVTVNTPYPGTETWTTDARGLATRNYKLFDVQHAVVPTRLPLEKFYEELVKTQQILFKKHMGWQALVGATSIVAGHLARGQTNFVKSLWKFGSQYDVQKLLRDHREETRYPIALPERKADKVDARDLYILRPELAGAAMATDRDRLGLANKGLGGG</sequence>
<dbReference type="InterPro" id="IPR006158">
    <property type="entry name" value="Cobalamin-bd"/>
</dbReference>
<proteinExistence type="predicted"/>
<feature type="domain" description="B12-binding" evidence="8">
    <location>
        <begin position="8"/>
        <end position="141"/>
    </location>
</feature>
<keyword evidence="2" id="KW-0489">Methyltransferase</keyword>
<evidence type="ECO:0000259" key="9">
    <source>
        <dbReference type="PROSITE" id="PS51918"/>
    </source>
</evidence>
<dbReference type="PROSITE" id="PS51332">
    <property type="entry name" value="B12_BINDING"/>
    <property type="match status" value="1"/>
</dbReference>
<feature type="domain" description="Radical SAM core" evidence="9">
    <location>
        <begin position="178"/>
        <end position="412"/>
    </location>
</feature>
<dbReference type="Gene3D" id="3.40.50.280">
    <property type="entry name" value="Cobalamin-binding domain"/>
    <property type="match status" value="1"/>
</dbReference>
<dbReference type="InterPro" id="IPR051198">
    <property type="entry name" value="BchE-like"/>
</dbReference>
<dbReference type="PANTHER" id="PTHR43409:SF7">
    <property type="entry name" value="BLL1977 PROTEIN"/>
    <property type="match status" value="1"/>
</dbReference>
<accession>A0A512NJK2</accession>
<dbReference type="GO" id="GO:0031419">
    <property type="term" value="F:cobalamin binding"/>
    <property type="evidence" value="ECO:0007669"/>
    <property type="project" value="InterPro"/>
</dbReference>
<comment type="cofactor">
    <cofactor evidence="1">
        <name>[4Fe-4S] cluster</name>
        <dbReference type="ChEBI" id="CHEBI:49883"/>
    </cofactor>
</comment>
<evidence type="ECO:0000256" key="7">
    <source>
        <dbReference type="ARBA" id="ARBA00023014"/>
    </source>
</evidence>
<dbReference type="SFLD" id="SFLDF00565">
    <property type="entry name" value="hopanoid_C3-methyltransferase"/>
    <property type="match status" value="1"/>
</dbReference>
<dbReference type="InterPro" id="IPR036724">
    <property type="entry name" value="Cobalamin-bd_sf"/>
</dbReference>
<dbReference type="Pfam" id="PF04055">
    <property type="entry name" value="Radical_SAM"/>
    <property type="match status" value="1"/>
</dbReference>
<dbReference type="PANTHER" id="PTHR43409">
    <property type="entry name" value="ANAEROBIC MAGNESIUM-PROTOPORPHYRIN IX MONOMETHYL ESTER CYCLASE-RELATED"/>
    <property type="match status" value="1"/>
</dbReference>
<evidence type="ECO:0000313" key="11">
    <source>
        <dbReference type="Proteomes" id="UP000321058"/>
    </source>
</evidence>
<dbReference type="SFLD" id="SFLDG01123">
    <property type="entry name" value="methyltransferase_(Class_B)"/>
    <property type="match status" value="1"/>
</dbReference>
<keyword evidence="4" id="KW-0949">S-adenosyl-L-methionine</keyword>
<dbReference type="InterPro" id="IPR027564">
    <property type="entry name" value="HpnR_B12_rSAM"/>
</dbReference>
<dbReference type="SUPFAM" id="SSF102114">
    <property type="entry name" value="Radical SAM enzymes"/>
    <property type="match status" value="1"/>
</dbReference>
<keyword evidence="6" id="KW-0408">Iron</keyword>
<evidence type="ECO:0000256" key="2">
    <source>
        <dbReference type="ARBA" id="ARBA00022603"/>
    </source>
</evidence>
<dbReference type="InterPro" id="IPR058240">
    <property type="entry name" value="rSAM_sf"/>
</dbReference>
<keyword evidence="5" id="KW-0479">Metal-binding</keyword>
<dbReference type="NCBIfam" id="TIGR04367">
    <property type="entry name" value="HpnR_B12_rSAM"/>
    <property type="match status" value="1"/>
</dbReference>
<evidence type="ECO:0000313" key="10">
    <source>
        <dbReference type="EMBL" id="GEP59130.1"/>
    </source>
</evidence>
<dbReference type="EMBL" id="BKAJ01000120">
    <property type="protein sequence ID" value="GEP59130.1"/>
    <property type="molecule type" value="Genomic_DNA"/>
</dbReference>
<dbReference type="AlphaFoldDB" id="A0A512NJK2"/>
<dbReference type="Pfam" id="PF02310">
    <property type="entry name" value="B12-binding"/>
    <property type="match status" value="1"/>
</dbReference>
<keyword evidence="3" id="KW-0808">Transferase</keyword>
<dbReference type="SMART" id="SM00729">
    <property type="entry name" value="Elp3"/>
    <property type="match status" value="1"/>
</dbReference>
<evidence type="ECO:0000256" key="3">
    <source>
        <dbReference type="ARBA" id="ARBA00022679"/>
    </source>
</evidence>
<dbReference type="InterPro" id="IPR006638">
    <property type="entry name" value="Elp3/MiaA/NifB-like_rSAM"/>
</dbReference>
<evidence type="ECO:0000256" key="6">
    <source>
        <dbReference type="ARBA" id="ARBA00023004"/>
    </source>
</evidence>
<dbReference type="CDD" id="cd02068">
    <property type="entry name" value="radical_SAM_B12_BD"/>
    <property type="match status" value="1"/>
</dbReference>
<dbReference type="Proteomes" id="UP000321058">
    <property type="component" value="Unassembled WGS sequence"/>
</dbReference>
<evidence type="ECO:0000256" key="4">
    <source>
        <dbReference type="ARBA" id="ARBA00022691"/>
    </source>
</evidence>